<dbReference type="OrthoDB" id="8231810at2"/>
<accession>A0A1M6YL35</accession>
<evidence type="ECO:0000256" key="1">
    <source>
        <dbReference type="SAM" id="Phobius"/>
    </source>
</evidence>
<feature type="transmembrane region" description="Helical" evidence="1">
    <location>
        <begin position="164"/>
        <end position="183"/>
    </location>
</feature>
<feature type="transmembrane region" description="Helical" evidence="1">
    <location>
        <begin position="59"/>
        <end position="78"/>
    </location>
</feature>
<proteinExistence type="predicted"/>
<sequence length="186" mass="20169">MTSIDAKEAASALSDIASIAHRVRQSTTYHIASLMLILWGVLVFAGNVVNYLWPRHGAYVWIAVNVLGFAGSCAIGAFESRRTKLLSFDPRSVAAFVLFFAFGVLWSVGLGHFGPRQLGVFWPTYFMMIYTIVGLWVGAAFVAIGLGITALTLIGYFLVDGAAFLLWMAVVNGGGLILGGLWMRRS</sequence>
<dbReference type="Proteomes" id="UP000189935">
    <property type="component" value="Chromosome I"/>
</dbReference>
<feature type="transmembrane region" description="Helical" evidence="1">
    <location>
        <begin position="93"/>
        <end position="113"/>
    </location>
</feature>
<evidence type="ECO:0000313" key="3">
    <source>
        <dbReference type="Proteomes" id="UP000189935"/>
    </source>
</evidence>
<name>A0A1M6YL35_9BRAD</name>
<organism evidence="2 3">
    <name type="scientific">Bradyrhizobium lablabi</name>
    <dbReference type="NCBI Taxonomy" id="722472"/>
    <lineage>
        <taxon>Bacteria</taxon>
        <taxon>Pseudomonadati</taxon>
        <taxon>Pseudomonadota</taxon>
        <taxon>Alphaproteobacteria</taxon>
        <taxon>Hyphomicrobiales</taxon>
        <taxon>Nitrobacteraceae</taxon>
        <taxon>Bradyrhizobium</taxon>
    </lineage>
</organism>
<reference evidence="2 3" key="1">
    <citation type="submission" date="2016-11" db="EMBL/GenBank/DDBJ databases">
        <authorList>
            <person name="Jaros S."/>
            <person name="Januszkiewicz K."/>
            <person name="Wedrychowicz H."/>
        </authorList>
    </citation>
    <scope>NUCLEOTIDE SEQUENCE [LARGE SCALE GENOMIC DNA]</scope>
    <source>
        <strain evidence="2 3">GAS499</strain>
    </source>
</reference>
<feature type="transmembrane region" description="Helical" evidence="1">
    <location>
        <begin position="125"/>
        <end position="158"/>
    </location>
</feature>
<protein>
    <submittedName>
        <fullName evidence="2">Uncharacterized protein</fullName>
    </submittedName>
</protein>
<keyword evidence="1" id="KW-1133">Transmembrane helix</keyword>
<evidence type="ECO:0000313" key="2">
    <source>
        <dbReference type="EMBL" id="SHL19014.1"/>
    </source>
</evidence>
<gene>
    <name evidence="2" type="ORF">SAMN05444159_5255</name>
</gene>
<dbReference type="RefSeq" id="WP_079542625.1">
    <property type="nucleotide sequence ID" value="NZ_LT670844.1"/>
</dbReference>
<dbReference type="EMBL" id="LT670844">
    <property type="protein sequence ID" value="SHL19014.1"/>
    <property type="molecule type" value="Genomic_DNA"/>
</dbReference>
<feature type="transmembrane region" description="Helical" evidence="1">
    <location>
        <begin position="31"/>
        <end position="52"/>
    </location>
</feature>
<keyword evidence="1" id="KW-0812">Transmembrane</keyword>
<dbReference type="AlphaFoldDB" id="A0A1M6YL35"/>
<keyword evidence="1" id="KW-0472">Membrane</keyword>